<feature type="domain" description="RmlD-like substrate binding" evidence="3">
    <location>
        <begin position="1"/>
        <end position="201"/>
    </location>
</feature>
<dbReference type="Pfam" id="PF04321">
    <property type="entry name" value="RmlD_sub_bind"/>
    <property type="match status" value="1"/>
</dbReference>
<protein>
    <recommendedName>
        <fullName evidence="2">dTDP-4-dehydrorhamnose reductase</fullName>
        <ecNumber evidence="2">1.1.1.133</ecNumber>
    </recommendedName>
</protein>
<dbReference type="InterPro" id="IPR029903">
    <property type="entry name" value="RmlD-like-bd"/>
</dbReference>
<dbReference type="PANTHER" id="PTHR10491:SF4">
    <property type="entry name" value="METHIONINE ADENOSYLTRANSFERASE 2 SUBUNIT BETA"/>
    <property type="match status" value="1"/>
</dbReference>
<feature type="non-terminal residue" evidence="4">
    <location>
        <position position="203"/>
    </location>
</feature>
<dbReference type="Gene3D" id="3.90.25.10">
    <property type="entry name" value="UDP-galactose 4-epimerase, domain 1"/>
    <property type="match status" value="1"/>
</dbReference>
<name>A0A350HC17_UNCW3</name>
<dbReference type="InterPro" id="IPR005913">
    <property type="entry name" value="dTDP_dehydrorham_reduct"/>
</dbReference>
<dbReference type="Gene3D" id="3.40.50.720">
    <property type="entry name" value="NAD(P)-binding Rossmann-like Domain"/>
    <property type="match status" value="1"/>
</dbReference>
<sequence length="203" mass="22838">MKIYIIGSTGQLGSDILRIFEKKHKVVHGGKELFDVRNTDAFESFIGNKFDAVINCSAFLDVPLAENSVREAILMNMSAPMKIAHVCRKKNIRFIHFSTDYVFDGEKRTPYIETDKCNPLNIYGMSKYIGEEGILEVNPNASVLRVSGLYGRVVSRAKGYNFISLFLRKAKEDDVIEVVSDEILTPTYTLNAAKQTLLVFENG</sequence>
<evidence type="ECO:0000313" key="5">
    <source>
        <dbReference type="Proteomes" id="UP000264062"/>
    </source>
</evidence>
<evidence type="ECO:0000256" key="2">
    <source>
        <dbReference type="RuleBase" id="RU364082"/>
    </source>
</evidence>
<dbReference type="GO" id="GO:0008831">
    <property type="term" value="F:dTDP-4-dehydrorhamnose reductase activity"/>
    <property type="evidence" value="ECO:0007669"/>
    <property type="project" value="UniProtKB-EC"/>
</dbReference>
<dbReference type="AlphaFoldDB" id="A0A350HC17"/>
<dbReference type="PANTHER" id="PTHR10491">
    <property type="entry name" value="DTDP-4-DEHYDRORHAMNOSE REDUCTASE"/>
    <property type="match status" value="1"/>
</dbReference>
<dbReference type="GO" id="GO:0019305">
    <property type="term" value="P:dTDP-rhamnose biosynthetic process"/>
    <property type="evidence" value="ECO:0007669"/>
    <property type="project" value="UniProtKB-UniPathway"/>
</dbReference>
<comment type="function">
    <text evidence="2">Catalyzes the reduction of dTDP-6-deoxy-L-lyxo-4-hexulose to yield dTDP-L-rhamnose.</text>
</comment>
<comment type="similarity">
    <text evidence="1 2">Belongs to the dTDP-4-dehydrorhamnose reductase family.</text>
</comment>
<dbReference type="EC" id="1.1.1.133" evidence="2"/>
<comment type="caution">
    <text evidence="4">The sequence shown here is derived from an EMBL/GenBank/DDBJ whole genome shotgun (WGS) entry which is preliminary data.</text>
</comment>
<keyword evidence="2" id="KW-0521">NADP</keyword>
<evidence type="ECO:0000256" key="1">
    <source>
        <dbReference type="ARBA" id="ARBA00010944"/>
    </source>
</evidence>
<gene>
    <name evidence="4" type="ORF">DCW38_07895</name>
</gene>
<dbReference type="SUPFAM" id="SSF51735">
    <property type="entry name" value="NAD(P)-binding Rossmann-fold domains"/>
    <property type="match status" value="1"/>
</dbReference>
<evidence type="ECO:0000259" key="3">
    <source>
        <dbReference type="Pfam" id="PF04321"/>
    </source>
</evidence>
<dbReference type="Proteomes" id="UP000264062">
    <property type="component" value="Unassembled WGS sequence"/>
</dbReference>
<keyword evidence="2" id="KW-0560">Oxidoreductase</keyword>
<dbReference type="CDD" id="cd05254">
    <property type="entry name" value="dTDP_HR_like_SDR_e"/>
    <property type="match status" value="1"/>
</dbReference>
<dbReference type="UniPathway" id="UPA00124"/>
<evidence type="ECO:0000313" key="4">
    <source>
        <dbReference type="EMBL" id="HAV93083.1"/>
    </source>
</evidence>
<dbReference type="InterPro" id="IPR036291">
    <property type="entry name" value="NAD(P)-bd_dom_sf"/>
</dbReference>
<reference evidence="4 5" key="1">
    <citation type="journal article" date="2018" name="Nat. Biotechnol.">
        <title>A standardized bacterial taxonomy based on genome phylogeny substantially revises the tree of life.</title>
        <authorList>
            <person name="Parks D.H."/>
            <person name="Chuvochina M."/>
            <person name="Waite D.W."/>
            <person name="Rinke C."/>
            <person name="Skarshewski A."/>
            <person name="Chaumeil P.A."/>
            <person name="Hugenholtz P."/>
        </authorList>
    </citation>
    <scope>NUCLEOTIDE SEQUENCE [LARGE SCALE GENOMIC DNA]</scope>
    <source>
        <strain evidence="4">UBA9956</strain>
    </source>
</reference>
<accession>A0A350HC17</accession>
<proteinExistence type="inferred from homology"/>
<comment type="pathway">
    <text evidence="2">Carbohydrate biosynthesis; dTDP-L-rhamnose biosynthesis.</text>
</comment>
<organism evidence="4 5">
    <name type="scientific">candidate division WOR-3 bacterium</name>
    <dbReference type="NCBI Taxonomy" id="2052148"/>
    <lineage>
        <taxon>Bacteria</taxon>
        <taxon>Bacteria division WOR-3</taxon>
    </lineage>
</organism>
<dbReference type="EMBL" id="DMZY01000235">
    <property type="protein sequence ID" value="HAV93083.1"/>
    <property type="molecule type" value="Genomic_DNA"/>
</dbReference>